<protein>
    <submittedName>
        <fullName evidence="2">Helix-turn-helix transcriptional regulator</fullName>
    </submittedName>
</protein>
<name>A0A5R8QFH9_9FIRM</name>
<dbReference type="GO" id="GO:0003677">
    <property type="term" value="F:DNA binding"/>
    <property type="evidence" value="ECO:0007669"/>
    <property type="project" value="InterPro"/>
</dbReference>
<keyword evidence="3" id="KW-1185">Reference proteome</keyword>
<dbReference type="SUPFAM" id="SSF47413">
    <property type="entry name" value="lambda repressor-like DNA-binding domains"/>
    <property type="match status" value="1"/>
</dbReference>
<dbReference type="EMBL" id="VBWP01000002">
    <property type="protein sequence ID" value="TLG76748.1"/>
    <property type="molecule type" value="Genomic_DNA"/>
</dbReference>
<dbReference type="PANTHER" id="PTHR37038">
    <property type="entry name" value="TRANSCRIPTIONAL REGULATOR-RELATED"/>
    <property type="match status" value="1"/>
</dbReference>
<comment type="caution">
    <text evidence="2">The sequence shown here is derived from an EMBL/GenBank/DDBJ whole genome shotgun (WGS) entry which is preliminary data.</text>
</comment>
<dbReference type="InterPro" id="IPR053163">
    <property type="entry name" value="HTH-type_regulator_Rgg"/>
</dbReference>
<dbReference type="RefSeq" id="WP_138190385.1">
    <property type="nucleotide sequence ID" value="NZ_VBWP01000002.1"/>
</dbReference>
<dbReference type="Gene3D" id="1.25.40.10">
    <property type="entry name" value="Tetratricopeptide repeat domain"/>
    <property type="match status" value="1"/>
</dbReference>
<dbReference type="CDD" id="cd00093">
    <property type="entry name" value="HTH_XRE"/>
    <property type="match status" value="1"/>
</dbReference>
<dbReference type="OrthoDB" id="34624at2"/>
<dbReference type="Proteomes" id="UP000306912">
    <property type="component" value="Unassembled WGS sequence"/>
</dbReference>
<dbReference type="SMART" id="SM00530">
    <property type="entry name" value="HTH_XRE"/>
    <property type="match status" value="1"/>
</dbReference>
<dbReference type="InterPro" id="IPR011990">
    <property type="entry name" value="TPR-like_helical_dom_sf"/>
</dbReference>
<reference evidence="2 3" key="1">
    <citation type="submission" date="2019-05" db="EMBL/GenBank/DDBJ databases">
        <title>Culicoidintestinum kansasii gen. nov., sp. nov. from the gastrointestinal tract of the biting midge, Culicoides sonorensis.</title>
        <authorList>
            <person name="Neupane S."/>
            <person name="Ghosh A."/>
            <person name="Gunther S."/>
            <person name="Martin K."/>
            <person name="Zurek L."/>
        </authorList>
    </citation>
    <scope>NUCLEOTIDE SEQUENCE [LARGE SCALE GENOMIC DNA]</scope>
    <source>
        <strain evidence="2 3">CS-1</strain>
    </source>
</reference>
<evidence type="ECO:0000313" key="3">
    <source>
        <dbReference type="Proteomes" id="UP000306912"/>
    </source>
</evidence>
<proteinExistence type="predicted"/>
<gene>
    <name evidence="2" type="ORF">FEZ08_03790</name>
</gene>
<organism evidence="2 3">
    <name type="scientific">Culicoidibacter larvae</name>
    <dbReference type="NCBI Taxonomy" id="2579976"/>
    <lineage>
        <taxon>Bacteria</taxon>
        <taxon>Bacillati</taxon>
        <taxon>Bacillota</taxon>
        <taxon>Culicoidibacteria</taxon>
        <taxon>Culicoidibacterales</taxon>
        <taxon>Culicoidibacteraceae</taxon>
        <taxon>Culicoidibacter</taxon>
    </lineage>
</organism>
<sequence>MKKNYNESFEELGKQLKSIRKGKNITQTEVSKALLSQSQIARIENNISMPSTQNFINILDKLNITPNEFFYISNGIEKNPKVILLNLLQELSNTGKIEVAITAKELCTLYHNQLNDPVFAEFLTIIDCHLYVMKHHTFVVPKKLLNQLHKIWDNLFIMEEWHLYELNLICYVILFGQLDNSIEIGIDAIYHAKKYRFYKEANIIIQQLYFSLTTLLIQNQKYELALQYCTDYFESNLYGIALHLSIYTLYNKSIAYTKLNNFEQSNTTLATAHSLESLLGLPKDTYPNYMQLLID</sequence>
<dbReference type="AlphaFoldDB" id="A0A5R8QFH9"/>
<dbReference type="Pfam" id="PF01381">
    <property type="entry name" value="HTH_3"/>
    <property type="match status" value="1"/>
</dbReference>
<evidence type="ECO:0000259" key="1">
    <source>
        <dbReference type="PROSITE" id="PS50943"/>
    </source>
</evidence>
<dbReference type="InterPro" id="IPR001387">
    <property type="entry name" value="Cro/C1-type_HTH"/>
</dbReference>
<dbReference type="InParanoid" id="A0A5R8QFH9"/>
<dbReference type="InterPro" id="IPR010982">
    <property type="entry name" value="Lambda_DNA-bd_dom_sf"/>
</dbReference>
<feature type="domain" description="HTH cro/C1-type" evidence="1">
    <location>
        <begin position="16"/>
        <end position="69"/>
    </location>
</feature>
<dbReference type="PROSITE" id="PS50943">
    <property type="entry name" value="HTH_CROC1"/>
    <property type="match status" value="1"/>
</dbReference>
<accession>A0A5R8QFH9</accession>
<evidence type="ECO:0000313" key="2">
    <source>
        <dbReference type="EMBL" id="TLG76748.1"/>
    </source>
</evidence>